<dbReference type="GO" id="GO:0020037">
    <property type="term" value="F:heme binding"/>
    <property type="evidence" value="ECO:0007669"/>
    <property type="project" value="InterPro"/>
</dbReference>
<evidence type="ECO:0000313" key="5">
    <source>
        <dbReference type="Proteomes" id="UP000316476"/>
    </source>
</evidence>
<dbReference type="SUPFAM" id="SSF46626">
    <property type="entry name" value="Cytochrome c"/>
    <property type="match status" value="1"/>
</dbReference>
<dbReference type="Pfam" id="PF07587">
    <property type="entry name" value="PSD1"/>
    <property type="match status" value="1"/>
</dbReference>
<dbReference type="PANTHER" id="PTHR35889:SF3">
    <property type="entry name" value="F-BOX DOMAIN-CONTAINING PROTEIN"/>
    <property type="match status" value="1"/>
</dbReference>
<gene>
    <name evidence="4" type="ORF">V7x_44460</name>
</gene>
<evidence type="ECO:0000259" key="1">
    <source>
        <dbReference type="Pfam" id="PF07583"/>
    </source>
</evidence>
<dbReference type="InterPro" id="IPR011429">
    <property type="entry name" value="Cyt_c_Planctomycete-type"/>
</dbReference>
<evidence type="ECO:0000259" key="2">
    <source>
        <dbReference type="Pfam" id="PF07587"/>
    </source>
</evidence>
<feature type="domain" description="Cytochrome C Planctomycete-type" evidence="3">
    <location>
        <begin position="48"/>
        <end position="107"/>
    </location>
</feature>
<reference evidence="4 5" key="1">
    <citation type="submission" date="2019-02" db="EMBL/GenBank/DDBJ databases">
        <title>Deep-cultivation of Planctomycetes and their phenomic and genomic characterization uncovers novel biology.</title>
        <authorList>
            <person name="Wiegand S."/>
            <person name="Jogler M."/>
            <person name="Boedeker C."/>
            <person name="Pinto D."/>
            <person name="Vollmers J."/>
            <person name="Rivas-Marin E."/>
            <person name="Kohn T."/>
            <person name="Peeters S.H."/>
            <person name="Heuer A."/>
            <person name="Rast P."/>
            <person name="Oberbeckmann S."/>
            <person name="Bunk B."/>
            <person name="Jeske O."/>
            <person name="Meyerdierks A."/>
            <person name="Storesund J.E."/>
            <person name="Kallscheuer N."/>
            <person name="Luecker S."/>
            <person name="Lage O.M."/>
            <person name="Pohl T."/>
            <person name="Merkel B.J."/>
            <person name="Hornburger P."/>
            <person name="Mueller R.-W."/>
            <person name="Bruemmer F."/>
            <person name="Labrenz M."/>
            <person name="Spormann A.M."/>
            <person name="Op Den Camp H."/>
            <person name="Overmann J."/>
            <person name="Amann R."/>
            <person name="Jetten M.S.M."/>
            <person name="Mascher T."/>
            <person name="Medema M.H."/>
            <person name="Devos D.P."/>
            <person name="Kaster A.-K."/>
            <person name="Ovreas L."/>
            <person name="Rohde M."/>
            <person name="Galperin M.Y."/>
            <person name="Jogler C."/>
        </authorList>
    </citation>
    <scope>NUCLEOTIDE SEQUENCE [LARGE SCALE GENOMIC DNA]</scope>
    <source>
        <strain evidence="4 5">V7</strain>
    </source>
</reference>
<dbReference type="Pfam" id="PF07635">
    <property type="entry name" value="PSCyt1"/>
    <property type="match status" value="1"/>
</dbReference>
<dbReference type="RefSeq" id="WP_146415470.1">
    <property type="nucleotide sequence ID" value="NZ_SJPZ01000002.1"/>
</dbReference>
<dbReference type="InterPro" id="IPR011444">
    <property type="entry name" value="DUF1549"/>
</dbReference>
<comment type="caution">
    <text evidence="4">The sequence shown here is derived from an EMBL/GenBank/DDBJ whole genome shotgun (WGS) entry which is preliminary data.</text>
</comment>
<dbReference type="EMBL" id="SJPZ01000002">
    <property type="protein sequence ID" value="TWU62710.1"/>
    <property type="molecule type" value="Genomic_DNA"/>
</dbReference>
<proteinExistence type="predicted"/>
<dbReference type="AlphaFoldDB" id="A0A5C6FKQ6"/>
<sequence>MIFRFPTTRLLLVIAGFAIATGVGGPLAHSDDRVDFERDILPILEDHCQYCHGEDEQESGLRLDRRAMMLRGGDYGQPAVVPGDPDGSYLMTVVTHAEPGMEMPPDDDKLSDEKIDLLRRWIQQGAQWPGQMDDVVDETIDHWAFMPLKTEFDHDSIDGFLKAKLDEAGLAFSPEAPPRQLIRRVSIALTGLPPTPQQSQAFVDAYAKDADAAYEHLVEQLLDSPHFGERWAQHWLDVIRWAETNGSESNLYRKNAWMYRDYVVDAFNQDKPYDQFITEQIAGDVLGHGDATGYLVAGPHVPAATVGQEPTAIRQARADRMDEILQTVGASVMGVTIGCARCHNHKFDPISIQDYYRLSAVFQDIEFGSRFPELSPEHPRVIRHEELTADIDAIRSQMRRQGWAWVEDWSGFEEVHFPPQTVHEMRIQFEKGWVQADELEIFEAGDSSRNVAKADHGTVVTDNPATHIEGKTPEALADGVFGTQVWRAKSPSGQKERPWLHYTFAQDTTIDQIRISTNRKDFFETDYLDKLNKNMHGDFAIQFRDANGNWKTFAKTSMMRKRTQDDSNRSALVDTIQQAIEQLSTQGPQMAFLGKLIEPVDTFVFSRGSPENPREKVNPAAPEKLNGQLDVAADASGPERRLAFAHWLTKPENPLTARVMVNRLWHHLYGNGIVPTPSDFGKAGAPPTHPEMLDWMAEQFIESGWSMKSTIRSIVMSNAFRQSSLPNDDGMRVDASAQLLWRFPPRRVEAEVIRDSILLAAGNLDDTVGGPSYRIHNVKARYAQWEVVDNYSDPTWRRMLYQERMRRVDDRIFTAFDFPDCGQIRAKRPVSTTPLQALNLMNSPFVVTQSEAMAERVRREAGNDTESQVQRCYQLLFCRDADESELQSSIELVRQHDLALLCRVLFNTNEFAFLP</sequence>
<evidence type="ECO:0000259" key="3">
    <source>
        <dbReference type="Pfam" id="PF07635"/>
    </source>
</evidence>
<accession>A0A5C6FKQ6</accession>
<feature type="domain" description="DUF1553" evidence="2">
    <location>
        <begin position="640"/>
        <end position="890"/>
    </location>
</feature>
<name>A0A5C6FKQ6_9PLAN</name>
<dbReference type="PANTHER" id="PTHR35889">
    <property type="entry name" value="CYCLOINULO-OLIGOSACCHARIDE FRUCTANOTRANSFERASE-RELATED"/>
    <property type="match status" value="1"/>
</dbReference>
<dbReference type="Proteomes" id="UP000316476">
    <property type="component" value="Unassembled WGS sequence"/>
</dbReference>
<feature type="domain" description="DUF1549" evidence="1">
    <location>
        <begin position="157"/>
        <end position="366"/>
    </location>
</feature>
<evidence type="ECO:0000313" key="4">
    <source>
        <dbReference type="EMBL" id="TWU62710.1"/>
    </source>
</evidence>
<dbReference type="InterPro" id="IPR036909">
    <property type="entry name" value="Cyt_c-like_dom_sf"/>
</dbReference>
<dbReference type="Pfam" id="PF07583">
    <property type="entry name" value="PSCyt2"/>
    <property type="match status" value="1"/>
</dbReference>
<dbReference type="GO" id="GO:0009055">
    <property type="term" value="F:electron transfer activity"/>
    <property type="evidence" value="ECO:0007669"/>
    <property type="project" value="InterPro"/>
</dbReference>
<dbReference type="OrthoDB" id="127107at2"/>
<protein>
    <submittedName>
        <fullName evidence="4">Planctomycete cytochrome C</fullName>
    </submittedName>
</protein>
<dbReference type="Gene3D" id="1.10.760.10">
    <property type="entry name" value="Cytochrome c-like domain"/>
    <property type="match status" value="1"/>
</dbReference>
<organism evidence="4 5">
    <name type="scientific">Crateriforma conspicua</name>
    <dbReference type="NCBI Taxonomy" id="2527996"/>
    <lineage>
        <taxon>Bacteria</taxon>
        <taxon>Pseudomonadati</taxon>
        <taxon>Planctomycetota</taxon>
        <taxon>Planctomycetia</taxon>
        <taxon>Planctomycetales</taxon>
        <taxon>Planctomycetaceae</taxon>
        <taxon>Crateriforma</taxon>
    </lineage>
</organism>
<dbReference type="InterPro" id="IPR022655">
    <property type="entry name" value="DUF1553"/>
</dbReference>